<proteinExistence type="inferred from homology"/>
<comment type="similarity">
    <text evidence="5">Belongs to the G-protein coupled receptor 1 family.</text>
</comment>
<evidence type="ECO:0000256" key="3">
    <source>
        <dbReference type="ARBA" id="ARBA00022989"/>
    </source>
</evidence>
<dbReference type="Gene3D" id="1.20.1070.10">
    <property type="entry name" value="Rhodopsin 7-helix transmembrane proteins"/>
    <property type="match status" value="1"/>
</dbReference>
<feature type="transmembrane region" description="Helical" evidence="6">
    <location>
        <begin position="251"/>
        <end position="269"/>
    </location>
</feature>
<keyword evidence="5" id="KW-0297">G-protein coupled receptor</keyword>
<feature type="transmembrane region" description="Helical" evidence="6">
    <location>
        <begin position="34"/>
        <end position="55"/>
    </location>
</feature>
<keyword evidence="8" id="KW-1185">Reference proteome</keyword>
<evidence type="ECO:0000256" key="2">
    <source>
        <dbReference type="ARBA" id="ARBA00022692"/>
    </source>
</evidence>
<evidence type="ECO:0000256" key="1">
    <source>
        <dbReference type="ARBA" id="ARBA00004370"/>
    </source>
</evidence>
<feature type="transmembrane region" description="Helical" evidence="6">
    <location>
        <begin position="150"/>
        <end position="168"/>
    </location>
</feature>
<evidence type="ECO:0000313" key="8">
    <source>
        <dbReference type="Proteomes" id="UP000694865"/>
    </source>
</evidence>
<keyword evidence="2 5" id="KW-0812">Transmembrane</keyword>
<dbReference type="PROSITE" id="PS00237">
    <property type="entry name" value="G_PROTEIN_RECEP_F1_1"/>
    <property type="match status" value="1"/>
</dbReference>
<dbReference type="InterPro" id="IPR017452">
    <property type="entry name" value="GPCR_Rhodpsn_7TM"/>
</dbReference>
<keyword evidence="5" id="KW-0675">Receptor</keyword>
<name>A0ABM0MLY8_SACKO</name>
<dbReference type="InterPro" id="IPR000276">
    <property type="entry name" value="GPCR_Rhodpsn"/>
</dbReference>
<dbReference type="GeneID" id="102809613"/>
<feature type="transmembrane region" description="Helical" evidence="6">
    <location>
        <begin position="198"/>
        <end position="219"/>
    </location>
</feature>
<evidence type="ECO:0000256" key="4">
    <source>
        <dbReference type="ARBA" id="ARBA00023136"/>
    </source>
</evidence>
<dbReference type="RefSeq" id="XP_006821029.1">
    <property type="nucleotide sequence ID" value="XM_006820966.1"/>
</dbReference>
<dbReference type="PROSITE" id="PS50262">
    <property type="entry name" value="G_PROTEIN_RECEP_F1_2"/>
    <property type="match status" value="1"/>
</dbReference>
<feature type="transmembrane region" description="Helical" evidence="6">
    <location>
        <begin position="67"/>
        <end position="91"/>
    </location>
</feature>
<reference evidence="9" key="1">
    <citation type="submission" date="2025-08" db="UniProtKB">
        <authorList>
            <consortium name="RefSeq"/>
        </authorList>
    </citation>
    <scope>IDENTIFICATION</scope>
    <source>
        <tissue evidence="9">Testes</tissue>
    </source>
</reference>
<dbReference type="Proteomes" id="UP000694865">
    <property type="component" value="Unplaced"/>
</dbReference>
<dbReference type="PANTHER" id="PTHR45698">
    <property type="entry name" value="TRACE AMINE-ASSOCIATED RECEPTOR 19N-RELATED"/>
    <property type="match status" value="1"/>
</dbReference>
<evidence type="ECO:0000259" key="7">
    <source>
        <dbReference type="PROSITE" id="PS50262"/>
    </source>
</evidence>
<protein>
    <submittedName>
        <fullName evidence="9">Substance-P receptor-like</fullName>
    </submittedName>
</protein>
<sequence>MVDSDINDTIGSDEYSSYSAGFFGWRESTLGLTIVHYIFAILGIGGNFIVCLVILRIKKLHTLTNYFLLHQSAIDLLATVVFIVTFLVPEYHIESYSVHSTLYCKLIWSEYLYWALMLLSSLNLSALSLERYFGIVHPIKHHNNFNIQKIKLIFVIEWLFSFIYLSYWTVLCDSRGEYCVISSKNEFWSKVGTFFDSFFLNIMPLGIMLFSYIKIFGALKNRVKPEEIKSSSQDKDNKKTINHWDRAKRNVVRTLCIVFVSFAICWFPSTVYDLLYVFGVPLNYDDTFYLIAVLFALFNMCVNPVIYTLQYEQFRKGLKQVFLCNKSNQPGGNSTVATTSSQHNIDG</sequence>
<evidence type="ECO:0000313" key="9">
    <source>
        <dbReference type="RefSeq" id="XP_006821029.1"/>
    </source>
</evidence>
<dbReference type="Pfam" id="PF00001">
    <property type="entry name" value="7tm_1"/>
    <property type="match status" value="1"/>
</dbReference>
<gene>
    <name evidence="9" type="primary">LOC102809613</name>
</gene>
<feature type="transmembrane region" description="Helical" evidence="6">
    <location>
        <begin position="111"/>
        <end position="129"/>
    </location>
</feature>
<dbReference type="CDD" id="cd00637">
    <property type="entry name" value="7tm_classA_rhodopsin-like"/>
    <property type="match status" value="1"/>
</dbReference>
<accession>A0ABM0MLY8</accession>
<evidence type="ECO:0000256" key="5">
    <source>
        <dbReference type="RuleBase" id="RU000688"/>
    </source>
</evidence>
<evidence type="ECO:0000256" key="6">
    <source>
        <dbReference type="SAM" id="Phobius"/>
    </source>
</evidence>
<feature type="transmembrane region" description="Helical" evidence="6">
    <location>
        <begin position="289"/>
        <end position="309"/>
    </location>
</feature>
<keyword evidence="4 6" id="KW-0472">Membrane</keyword>
<dbReference type="PANTHER" id="PTHR45698:SF1">
    <property type="entry name" value="TRACE AMINE-ASSOCIATED RECEPTOR 13C-LIKE"/>
    <property type="match status" value="1"/>
</dbReference>
<dbReference type="SMART" id="SM01381">
    <property type="entry name" value="7TM_GPCR_Srsx"/>
    <property type="match status" value="1"/>
</dbReference>
<feature type="domain" description="G-protein coupled receptors family 1 profile" evidence="7">
    <location>
        <begin position="46"/>
        <end position="307"/>
    </location>
</feature>
<keyword evidence="5" id="KW-0807">Transducer</keyword>
<organism evidence="8 9">
    <name type="scientific">Saccoglossus kowalevskii</name>
    <name type="common">Acorn worm</name>
    <dbReference type="NCBI Taxonomy" id="10224"/>
    <lineage>
        <taxon>Eukaryota</taxon>
        <taxon>Metazoa</taxon>
        <taxon>Hemichordata</taxon>
        <taxon>Enteropneusta</taxon>
        <taxon>Harrimaniidae</taxon>
        <taxon>Saccoglossus</taxon>
    </lineage>
</organism>
<comment type="subcellular location">
    <subcellularLocation>
        <location evidence="1">Membrane</location>
    </subcellularLocation>
</comment>
<dbReference type="PRINTS" id="PR00237">
    <property type="entry name" value="GPCRRHODOPSN"/>
</dbReference>
<keyword evidence="3 6" id="KW-1133">Transmembrane helix</keyword>
<dbReference type="SUPFAM" id="SSF81321">
    <property type="entry name" value="Family A G protein-coupled receptor-like"/>
    <property type="match status" value="1"/>
</dbReference>